<dbReference type="AlphaFoldDB" id="A0A6I4UB34"/>
<dbReference type="GO" id="GO:0009279">
    <property type="term" value="C:cell outer membrane"/>
    <property type="evidence" value="ECO:0007669"/>
    <property type="project" value="UniProtKB-SubCell"/>
</dbReference>
<gene>
    <name evidence="16" type="ORF">GRI55_01285</name>
</gene>
<dbReference type="CDD" id="cd01347">
    <property type="entry name" value="ligand_gated_channel"/>
    <property type="match status" value="1"/>
</dbReference>
<evidence type="ECO:0000256" key="3">
    <source>
        <dbReference type="ARBA" id="ARBA00022448"/>
    </source>
</evidence>
<dbReference type="Pfam" id="PF00593">
    <property type="entry name" value="TonB_dep_Rec_b-barrel"/>
    <property type="match status" value="1"/>
</dbReference>
<evidence type="ECO:0000256" key="13">
    <source>
        <dbReference type="SAM" id="SignalP"/>
    </source>
</evidence>
<reference evidence="16 17" key="1">
    <citation type="submission" date="2019-12" db="EMBL/GenBank/DDBJ databases">
        <title>Genomic-based taxomic classification of the family Erythrobacteraceae.</title>
        <authorList>
            <person name="Xu L."/>
        </authorList>
    </citation>
    <scope>NUCLEOTIDE SEQUENCE [LARGE SCALE GENOMIC DNA]</scope>
    <source>
        <strain evidence="16 17">CGMCC 1.8703</strain>
    </source>
</reference>
<keyword evidence="10 11" id="KW-0998">Cell outer membrane</keyword>
<name>A0A6I4UB34_9SPHN</name>
<evidence type="ECO:0000256" key="7">
    <source>
        <dbReference type="ARBA" id="ARBA00023077"/>
    </source>
</evidence>
<keyword evidence="3 11" id="KW-0813">Transport</keyword>
<evidence type="ECO:0000256" key="11">
    <source>
        <dbReference type="PROSITE-ProRule" id="PRU01360"/>
    </source>
</evidence>
<dbReference type="Gene3D" id="2.170.130.10">
    <property type="entry name" value="TonB-dependent receptor, plug domain"/>
    <property type="match status" value="1"/>
</dbReference>
<dbReference type="NCBIfam" id="TIGR01786">
    <property type="entry name" value="TonB-hemlactrns"/>
    <property type="match status" value="1"/>
</dbReference>
<feature type="signal peptide" evidence="13">
    <location>
        <begin position="1"/>
        <end position="43"/>
    </location>
</feature>
<dbReference type="PROSITE" id="PS52016">
    <property type="entry name" value="TONB_DEPENDENT_REC_3"/>
    <property type="match status" value="1"/>
</dbReference>
<evidence type="ECO:0000256" key="8">
    <source>
        <dbReference type="ARBA" id="ARBA00023136"/>
    </source>
</evidence>
<evidence type="ECO:0000259" key="15">
    <source>
        <dbReference type="Pfam" id="PF07715"/>
    </source>
</evidence>
<evidence type="ECO:0000256" key="4">
    <source>
        <dbReference type="ARBA" id="ARBA00022452"/>
    </source>
</evidence>
<feature type="chain" id="PRO_5026120927" evidence="13">
    <location>
        <begin position="44"/>
        <end position="755"/>
    </location>
</feature>
<dbReference type="InterPro" id="IPR010949">
    <property type="entry name" value="TonB_Hb/transfer/lactofer_rcpt"/>
</dbReference>
<keyword evidence="9 16" id="KW-0675">Receptor</keyword>
<organism evidence="16 17">
    <name type="scientific">Qipengyuania citrea</name>
    <dbReference type="NCBI Taxonomy" id="225971"/>
    <lineage>
        <taxon>Bacteria</taxon>
        <taxon>Pseudomonadati</taxon>
        <taxon>Pseudomonadota</taxon>
        <taxon>Alphaproteobacteria</taxon>
        <taxon>Sphingomonadales</taxon>
        <taxon>Erythrobacteraceae</taxon>
        <taxon>Qipengyuania</taxon>
    </lineage>
</organism>
<evidence type="ECO:0000256" key="1">
    <source>
        <dbReference type="ARBA" id="ARBA00004571"/>
    </source>
</evidence>
<comment type="subcellular location">
    <subcellularLocation>
        <location evidence="1 11">Cell outer membrane</location>
        <topology evidence="1 11">Multi-pass membrane protein</topology>
    </subcellularLocation>
</comment>
<dbReference type="PANTHER" id="PTHR30069:SF29">
    <property type="entry name" value="HEMOGLOBIN AND HEMOGLOBIN-HAPTOGLOBIN-BINDING PROTEIN 1-RELATED"/>
    <property type="match status" value="1"/>
</dbReference>
<feature type="domain" description="TonB-dependent receptor plug" evidence="15">
    <location>
        <begin position="67"/>
        <end position="186"/>
    </location>
</feature>
<protein>
    <submittedName>
        <fullName evidence="16">TonB-dependent hemoglobin/transferrin/lactoferrin family receptor</fullName>
    </submittedName>
</protein>
<keyword evidence="7 12" id="KW-0798">TonB box</keyword>
<dbReference type="InterPro" id="IPR039426">
    <property type="entry name" value="TonB-dep_rcpt-like"/>
</dbReference>
<dbReference type="InterPro" id="IPR000531">
    <property type="entry name" value="Beta-barrel_TonB"/>
</dbReference>
<dbReference type="GO" id="GO:0015344">
    <property type="term" value="F:siderophore uptake transmembrane transporter activity"/>
    <property type="evidence" value="ECO:0007669"/>
    <property type="project" value="TreeGrafter"/>
</dbReference>
<keyword evidence="4 11" id="KW-1134">Transmembrane beta strand</keyword>
<dbReference type="InterPro" id="IPR011276">
    <property type="entry name" value="TonB_haem/Hb_rcpt"/>
</dbReference>
<dbReference type="PANTHER" id="PTHR30069">
    <property type="entry name" value="TONB-DEPENDENT OUTER MEMBRANE RECEPTOR"/>
    <property type="match status" value="1"/>
</dbReference>
<dbReference type="Gene3D" id="2.40.170.20">
    <property type="entry name" value="TonB-dependent receptor, beta-barrel domain"/>
    <property type="match status" value="1"/>
</dbReference>
<evidence type="ECO:0000313" key="16">
    <source>
        <dbReference type="EMBL" id="MXP34399.1"/>
    </source>
</evidence>
<dbReference type="GO" id="GO:0044718">
    <property type="term" value="P:siderophore transmembrane transport"/>
    <property type="evidence" value="ECO:0007669"/>
    <property type="project" value="TreeGrafter"/>
</dbReference>
<dbReference type="InterPro" id="IPR012910">
    <property type="entry name" value="Plug_dom"/>
</dbReference>
<evidence type="ECO:0000259" key="14">
    <source>
        <dbReference type="Pfam" id="PF00593"/>
    </source>
</evidence>
<proteinExistence type="inferred from homology"/>
<evidence type="ECO:0000256" key="2">
    <source>
        <dbReference type="ARBA" id="ARBA00009810"/>
    </source>
</evidence>
<dbReference type="InterPro" id="IPR036942">
    <property type="entry name" value="Beta-barrel_TonB_sf"/>
</dbReference>
<keyword evidence="6 13" id="KW-0732">Signal</keyword>
<comment type="caution">
    <text evidence="16">The sequence shown here is derived from an EMBL/GenBank/DDBJ whole genome shotgun (WGS) entry which is preliminary data.</text>
</comment>
<evidence type="ECO:0000256" key="9">
    <source>
        <dbReference type="ARBA" id="ARBA00023170"/>
    </source>
</evidence>
<dbReference type="Proteomes" id="UP000439914">
    <property type="component" value="Unassembled WGS sequence"/>
</dbReference>
<comment type="similarity">
    <text evidence="2 11 12">Belongs to the TonB-dependent receptor family.</text>
</comment>
<dbReference type="RefSeq" id="WP_160766437.1">
    <property type="nucleotide sequence ID" value="NZ_JAUSWK010000002.1"/>
</dbReference>
<evidence type="ECO:0000256" key="5">
    <source>
        <dbReference type="ARBA" id="ARBA00022692"/>
    </source>
</evidence>
<keyword evidence="5 11" id="KW-0812">Transmembrane</keyword>
<accession>A0A6I4UB34</accession>
<dbReference type="NCBIfam" id="TIGR01785">
    <property type="entry name" value="TonB-hemin"/>
    <property type="match status" value="1"/>
</dbReference>
<evidence type="ECO:0000256" key="6">
    <source>
        <dbReference type="ARBA" id="ARBA00022729"/>
    </source>
</evidence>
<feature type="domain" description="TonB-dependent receptor-like beta-barrel" evidence="14">
    <location>
        <begin position="319"/>
        <end position="716"/>
    </location>
</feature>
<evidence type="ECO:0000313" key="17">
    <source>
        <dbReference type="Proteomes" id="UP000439914"/>
    </source>
</evidence>
<evidence type="ECO:0000256" key="10">
    <source>
        <dbReference type="ARBA" id="ARBA00023237"/>
    </source>
</evidence>
<dbReference type="GeneID" id="93686396"/>
<evidence type="ECO:0000256" key="12">
    <source>
        <dbReference type="RuleBase" id="RU003357"/>
    </source>
</evidence>
<sequence>MRSTLEPATRIFGAPVRNRSAGWKTGSALAALAAACTPAAALAADEAATENDEQIVVTATRIPLQIADAPATVTVIDDEQIADELATDIKDLVRYEPGVSVRRAPARFGAALGATGRARNEDFIIRGIGGNRVLIQVDGIRSPQGFSFGAQDAGRGGYTDVSLVKSVEILRGPASALYGSDGLAGAISFTTSDPVDLIEPGSRFGGFVRASYSSADEEFTETAALAGIFGDVSAMLSYTRRDFQELENRGEIGGLGSTRTLPNPQDGNSNAVLGKLVWDTGAHRVRLTGEYLETEVATDVLSGQGPAFLFGPFPSWIVDDLTALDTTERGRVSLDWTYVGEGAIDYAHAAAYYQDGQDVQFTDEDRSPVGATPRPDRERLNTFENEVYGASAEARSVFGNDAFRTTLAFGGDISWTRQEGLRDGTEPPFGEVFPTRAFPATDFMLGGLFLASEFTFFDGALTVFPALRYDFYDLDPTDDPLLPEFAGSAQSDDRLSPKLGVTVKLADDVLLYANYAQGFRAPTPYQVNNFFENLAYGYTSLPNPDLGPETSESWEGGIKFSTEAVSLQLAAFTADYDDFISQQVVGGSFTPMDPAQYQFVNYDAVAIEGVEAKANFRMENGFYSRFAIAYADGDILSPGQAPAPLDTIDPLNLVLGIGYRQPQGRFGGELIATHHARKPLDETDGGYRPDAFTILDATAFFAVTDALKLRAGIFNIFDEKYAYWQDVRGLSATSTTTDAYTRPGRNASVSLSFQF</sequence>
<dbReference type="GO" id="GO:0015232">
    <property type="term" value="F:heme transmembrane transporter activity"/>
    <property type="evidence" value="ECO:0007669"/>
    <property type="project" value="InterPro"/>
</dbReference>
<dbReference type="EMBL" id="WTYG01000001">
    <property type="protein sequence ID" value="MXP34399.1"/>
    <property type="molecule type" value="Genomic_DNA"/>
</dbReference>
<keyword evidence="8 11" id="KW-0472">Membrane</keyword>
<dbReference type="InterPro" id="IPR037066">
    <property type="entry name" value="Plug_dom_sf"/>
</dbReference>
<dbReference type="SUPFAM" id="SSF56935">
    <property type="entry name" value="Porins"/>
    <property type="match status" value="1"/>
</dbReference>
<dbReference type="Pfam" id="PF07715">
    <property type="entry name" value="Plug"/>
    <property type="match status" value="1"/>
</dbReference>